<gene>
    <name evidence="1" type="ORF">MAR_034041</name>
</gene>
<protein>
    <submittedName>
        <fullName evidence="1">Uncharacterized protein</fullName>
    </submittedName>
</protein>
<sequence length="555" mass="61723">MDRLLPLPYLRRRFRNAPKSTRLNDIKTKEECLIAKPIHNILRRITGYQTQDDEYPFCDFYISPGWYTLCGHVLSTNRTGCGTVFNWIRTESAVVTTNKEKRCEGCCVNDSECLAINGECVFNVSSDVGKCKCRPGKTKEECLIAKPIHNIPRRIIGYQPQDDEYPLCDFYISPGWYTLCGHVLSTNRTGCGTVFNWIRTGALLEDGPDLVDVCLTKKDEGECLENSQVNASKCHDGTYVFYLVDTQSCPEAYCIESAVVTTNEDSMCTVNANEKRCEGCCVNDSECLAINGECVFNVPSDVGKCKCRPGKTKEECLIAKPIHNIPRRIIGYQPQDDEYPLCDFYISPGWYTLCGHVLSTNRTGCGTVFNWIRTGALPEDGPDLVDVCLTKKDEGECLENSQVNASKCQDGTYVFYLVDTQSCPEAYCIESAVLNTNEEQRCEGCCVNDGDCLAIDGECVFNGSSNVSECRCRPGSVLRDETCSEEQRCEGCCVNDGDCLAIDGECVFNGSSNVGECGCRPGSVLRDETCSEGRFDEMPISCFQSRDFILNEILI</sequence>
<dbReference type="EMBL" id="CP111028">
    <property type="protein sequence ID" value="WAR31499.1"/>
    <property type="molecule type" value="Genomic_DNA"/>
</dbReference>
<evidence type="ECO:0000313" key="1">
    <source>
        <dbReference type="EMBL" id="WAR31499.1"/>
    </source>
</evidence>
<name>A0ABY7GD71_MYAAR</name>
<proteinExistence type="predicted"/>
<organism evidence="1 2">
    <name type="scientific">Mya arenaria</name>
    <name type="common">Soft-shell clam</name>
    <dbReference type="NCBI Taxonomy" id="6604"/>
    <lineage>
        <taxon>Eukaryota</taxon>
        <taxon>Metazoa</taxon>
        <taxon>Spiralia</taxon>
        <taxon>Lophotrochozoa</taxon>
        <taxon>Mollusca</taxon>
        <taxon>Bivalvia</taxon>
        <taxon>Autobranchia</taxon>
        <taxon>Heteroconchia</taxon>
        <taxon>Euheterodonta</taxon>
        <taxon>Imparidentia</taxon>
        <taxon>Neoheterodontei</taxon>
        <taxon>Myida</taxon>
        <taxon>Myoidea</taxon>
        <taxon>Myidae</taxon>
        <taxon>Mya</taxon>
    </lineage>
</organism>
<evidence type="ECO:0000313" key="2">
    <source>
        <dbReference type="Proteomes" id="UP001164746"/>
    </source>
</evidence>
<accession>A0ABY7GD71</accession>
<dbReference type="Proteomes" id="UP001164746">
    <property type="component" value="Chromosome 17"/>
</dbReference>
<keyword evidence="2" id="KW-1185">Reference proteome</keyword>
<reference evidence="1" key="1">
    <citation type="submission" date="2022-11" db="EMBL/GenBank/DDBJ databases">
        <title>Centuries of genome instability and evolution in soft-shell clam transmissible cancer (bioRxiv).</title>
        <authorList>
            <person name="Hart S.F.M."/>
            <person name="Yonemitsu M.A."/>
            <person name="Giersch R.M."/>
            <person name="Beal B.F."/>
            <person name="Arriagada G."/>
            <person name="Davis B.W."/>
            <person name="Ostrander E.A."/>
            <person name="Goff S.P."/>
            <person name="Metzger M.J."/>
        </authorList>
    </citation>
    <scope>NUCLEOTIDE SEQUENCE</scope>
    <source>
        <strain evidence="1">MELC-2E11</strain>
        <tissue evidence="1">Siphon/mantle</tissue>
    </source>
</reference>